<dbReference type="InterPro" id="IPR008333">
    <property type="entry name" value="Cbr1-like_FAD-bd_dom"/>
</dbReference>
<dbReference type="EMBL" id="FNYR01000025">
    <property type="protein sequence ID" value="SEJ15305.1"/>
    <property type="molecule type" value="Genomic_DNA"/>
</dbReference>
<dbReference type="InterPro" id="IPR039261">
    <property type="entry name" value="FNR_nucleotide-bd"/>
</dbReference>
<dbReference type="InterPro" id="IPR050415">
    <property type="entry name" value="MRET"/>
</dbReference>
<organism evidence="2 3">
    <name type="scientific">Halohasta litchfieldiae</name>
    <dbReference type="NCBI Taxonomy" id="1073996"/>
    <lineage>
        <taxon>Archaea</taxon>
        <taxon>Methanobacteriati</taxon>
        <taxon>Methanobacteriota</taxon>
        <taxon>Stenosarchaea group</taxon>
        <taxon>Halobacteria</taxon>
        <taxon>Halobacteriales</taxon>
        <taxon>Haloferacaceae</taxon>
        <taxon>Halohasta</taxon>
    </lineage>
</organism>
<dbReference type="PROSITE" id="PS51384">
    <property type="entry name" value="FAD_FR"/>
    <property type="match status" value="1"/>
</dbReference>
<dbReference type="InterPro" id="IPR017927">
    <property type="entry name" value="FAD-bd_FR_type"/>
</dbReference>
<gene>
    <name evidence="2" type="ORF">SAMN05444271_12533</name>
</gene>
<evidence type="ECO:0000259" key="1">
    <source>
        <dbReference type="PROSITE" id="PS51384"/>
    </source>
</evidence>
<name>A0A1H6WSB0_9EURY</name>
<evidence type="ECO:0000313" key="2">
    <source>
        <dbReference type="EMBL" id="SEJ15305.1"/>
    </source>
</evidence>
<dbReference type="SUPFAM" id="SSF63380">
    <property type="entry name" value="Riboflavin synthase domain-like"/>
    <property type="match status" value="1"/>
</dbReference>
<dbReference type="KEGG" id="hae:halTADL_1014"/>
<dbReference type="Proteomes" id="UP000198888">
    <property type="component" value="Unassembled WGS sequence"/>
</dbReference>
<dbReference type="GeneID" id="35001828"/>
<dbReference type="SUPFAM" id="SSF52343">
    <property type="entry name" value="Ferredoxin reductase-like, C-terminal NADP-linked domain"/>
    <property type="match status" value="1"/>
</dbReference>
<dbReference type="InterPro" id="IPR017938">
    <property type="entry name" value="Riboflavin_synthase-like_b-brl"/>
</dbReference>
<accession>A0A1H6WSB0</accession>
<dbReference type="Pfam" id="PF00970">
    <property type="entry name" value="FAD_binding_6"/>
    <property type="match status" value="1"/>
</dbReference>
<keyword evidence="3" id="KW-1185">Reference proteome</keyword>
<dbReference type="AlphaFoldDB" id="A0A1H6WSB0"/>
<dbReference type="Gene3D" id="2.40.30.10">
    <property type="entry name" value="Translation factors"/>
    <property type="match status" value="1"/>
</dbReference>
<evidence type="ECO:0000313" key="3">
    <source>
        <dbReference type="Proteomes" id="UP000198888"/>
    </source>
</evidence>
<dbReference type="CDD" id="cd00322">
    <property type="entry name" value="FNR_like"/>
    <property type="match status" value="1"/>
</dbReference>
<dbReference type="GO" id="GO:0016491">
    <property type="term" value="F:oxidoreductase activity"/>
    <property type="evidence" value="ECO:0007669"/>
    <property type="project" value="InterPro"/>
</dbReference>
<dbReference type="OrthoDB" id="35401at2157"/>
<accession>A0A2H4Q0H0</accession>
<proteinExistence type="predicted"/>
<dbReference type="STRING" id="1073996.SAMN05444271_12533"/>
<protein>
    <submittedName>
        <fullName evidence="2">Ferredoxin-NADP reductase</fullName>
    </submittedName>
</protein>
<dbReference type="PANTHER" id="PTHR47354:SF5">
    <property type="entry name" value="PROTEIN RFBI"/>
    <property type="match status" value="1"/>
</dbReference>
<reference evidence="2 3" key="1">
    <citation type="submission" date="2016-10" db="EMBL/GenBank/DDBJ databases">
        <authorList>
            <person name="de Groot N.N."/>
        </authorList>
    </citation>
    <scope>NUCLEOTIDE SEQUENCE [LARGE SCALE GENOMIC DNA]</scope>
    <source>
        <strain evidence="2 3">DSM 22187</strain>
    </source>
</reference>
<dbReference type="RefSeq" id="WP_089673342.1">
    <property type="nucleotide sequence ID" value="NZ_CP024845.1"/>
</dbReference>
<feature type="domain" description="FAD-binding FR-type" evidence="1">
    <location>
        <begin position="1"/>
        <end position="101"/>
    </location>
</feature>
<sequence>MDATVTVTNSETVGPDTVAISFETPEGFEAQPGQFVKLSADIDGDGYARFYTISSPDMVEDFEVTVEIDPDASGPFSNHLADLSAGDTIAMSGPFGSDYYEGEARVVVLAGGPGIGPAVGIGERVINDGGELAVVYKDDTPAHEDRLAELDAAGASVAITDGDITEAVDAAVTGQEDEQIFVYGFATFLDEATKAIEAAGVDPDGMKVENFG</sequence>
<dbReference type="PANTHER" id="PTHR47354">
    <property type="entry name" value="NADH OXIDOREDUCTASE HCR"/>
    <property type="match status" value="1"/>
</dbReference>